<dbReference type="Pfam" id="PF05485">
    <property type="entry name" value="THAP"/>
    <property type="match status" value="1"/>
</dbReference>
<dbReference type="GO" id="GO:0003677">
    <property type="term" value="F:DNA binding"/>
    <property type="evidence" value="ECO:0007669"/>
    <property type="project" value="UniProtKB-UniRule"/>
</dbReference>
<dbReference type="PANTHER" id="PTHR47577">
    <property type="entry name" value="THAP DOMAIN-CONTAINING PROTEIN 6"/>
    <property type="match status" value="1"/>
</dbReference>
<dbReference type="eggNOG" id="ENOG502QQSX">
    <property type="taxonomic scope" value="Eukaryota"/>
</dbReference>
<dbReference type="AlphaFoldDB" id="G1KBN5"/>
<keyword evidence="3" id="KW-0862">Zinc</keyword>
<reference evidence="7 8" key="1">
    <citation type="submission" date="2009-12" db="EMBL/GenBank/DDBJ databases">
        <title>The Genome Sequence of Anolis carolinensis (Green Anole Lizard).</title>
        <authorList>
            <consortium name="The Genome Sequencing Platform"/>
            <person name="Di Palma F."/>
            <person name="Alfoldi J."/>
            <person name="Heiman D."/>
            <person name="Young S."/>
            <person name="Grabherr M."/>
            <person name="Johnson J."/>
            <person name="Lander E.S."/>
            <person name="Lindblad-Toh K."/>
        </authorList>
    </citation>
    <scope>NUCLEOTIDE SEQUENCE [LARGE SCALE GENOMIC DNA]</scope>
    <source>
        <strain evidence="7 8">JBL SC #1</strain>
    </source>
</reference>
<reference evidence="7" key="3">
    <citation type="submission" date="2025-09" db="UniProtKB">
        <authorList>
            <consortium name="Ensembl"/>
        </authorList>
    </citation>
    <scope>IDENTIFICATION</scope>
</reference>
<reference evidence="7" key="2">
    <citation type="submission" date="2025-08" db="UniProtKB">
        <authorList>
            <consortium name="Ensembl"/>
        </authorList>
    </citation>
    <scope>IDENTIFICATION</scope>
</reference>
<evidence type="ECO:0000256" key="1">
    <source>
        <dbReference type="ARBA" id="ARBA00022723"/>
    </source>
</evidence>
<dbReference type="InterPro" id="IPR006612">
    <property type="entry name" value="THAP_Znf"/>
</dbReference>
<dbReference type="Ensembl" id="ENSACAT00000003202.3">
    <property type="protein sequence ID" value="ENSACAP00000003123.3"/>
    <property type="gene ID" value="ENSACAG00000003234.3"/>
</dbReference>
<dbReference type="InterPro" id="IPR048366">
    <property type="entry name" value="TNP-like_GBD"/>
</dbReference>
<dbReference type="SMART" id="SM00692">
    <property type="entry name" value="DM3"/>
    <property type="match status" value="1"/>
</dbReference>
<dbReference type="STRING" id="28377.ENSACAP00000003123"/>
<evidence type="ECO:0000256" key="5">
    <source>
        <dbReference type="PROSITE-ProRule" id="PRU00309"/>
    </source>
</evidence>
<keyword evidence="4 5" id="KW-0238">DNA-binding</keyword>
<evidence type="ECO:0000256" key="2">
    <source>
        <dbReference type="ARBA" id="ARBA00022771"/>
    </source>
</evidence>
<dbReference type="PROSITE" id="PS50950">
    <property type="entry name" value="ZF_THAP"/>
    <property type="match status" value="1"/>
</dbReference>
<dbReference type="Pfam" id="PF21788">
    <property type="entry name" value="TNP-like_GBD"/>
    <property type="match status" value="1"/>
</dbReference>
<evidence type="ECO:0000313" key="8">
    <source>
        <dbReference type="Proteomes" id="UP000001646"/>
    </source>
</evidence>
<dbReference type="InterPro" id="IPR021896">
    <property type="entry name" value="THAP9-like_HTH"/>
</dbReference>
<dbReference type="PANTHER" id="PTHR47577:SF2">
    <property type="entry name" value="THAP DOMAIN CONTAINING 9"/>
    <property type="match status" value="1"/>
</dbReference>
<keyword evidence="8" id="KW-1185">Reference proteome</keyword>
<evidence type="ECO:0000256" key="4">
    <source>
        <dbReference type="ARBA" id="ARBA00023125"/>
    </source>
</evidence>
<protein>
    <recommendedName>
        <fullName evidence="6">THAP-type domain-containing protein</fullName>
    </recommendedName>
</protein>
<evidence type="ECO:0000313" key="7">
    <source>
        <dbReference type="Ensembl" id="ENSACAP00000003123.3"/>
    </source>
</evidence>
<proteinExistence type="predicted"/>
<dbReference type="HOGENOM" id="CLU_006886_4_0_1"/>
<keyword evidence="2 5" id="KW-0863">Zinc-finger</keyword>
<dbReference type="Pfam" id="PF21787">
    <property type="entry name" value="TNP-like_RNaseH_N"/>
    <property type="match status" value="1"/>
</dbReference>
<dbReference type="InterPro" id="IPR055035">
    <property type="entry name" value="THAP9_C"/>
</dbReference>
<dbReference type="SMART" id="SM00980">
    <property type="entry name" value="THAP"/>
    <property type="match status" value="1"/>
</dbReference>
<dbReference type="InterPro" id="IPR048365">
    <property type="entry name" value="TNP-like_RNaseH_N"/>
</dbReference>
<dbReference type="GO" id="GO:0008270">
    <property type="term" value="F:zinc ion binding"/>
    <property type="evidence" value="ECO:0007669"/>
    <property type="project" value="UniProtKB-KW"/>
</dbReference>
<dbReference type="InParanoid" id="G1KBN5"/>
<dbReference type="Pfam" id="PF12017">
    <property type="entry name" value="Tnp_P_element"/>
    <property type="match status" value="1"/>
</dbReference>
<accession>G1KBN5</accession>
<evidence type="ECO:0000256" key="3">
    <source>
        <dbReference type="ARBA" id="ARBA00022833"/>
    </source>
</evidence>
<name>G1KBN5_ANOCA</name>
<dbReference type="Pfam" id="PF22824">
    <property type="entry name" value="THAP9_C"/>
    <property type="match status" value="1"/>
</dbReference>
<dbReference type="Bgee" id="ENSACAG00000003234">
    <property type="expression patterns" value="Expressed in skeletal muscle tissue and 10 other cell types or tissues"/>
</dbReference>
<feature type="domain" description="THAP-type" evidence="6">
    <location>
        <begin position="1"/>
        <end position="89"/>
    </location>
</feature>
<dbReference type="Proteomes" id="UP000001646">
    <property type="component" value="Chromosome 1"/>
</dbReference>
<organism evidence="7 8">
    <name type="scientific">Anolis carolinensis</name>
    <name type="common">Green anole</name>
    <name type="synonym">American chameleon</name>
    <dbReference type="NCBI Taxonomy" id="28377"/>
    <lineage>
        <taxon>Eukaryota</taxon>
        <taxon>Metazoa</taxon>
        <taxon>Chordata</taxon>
        <taxon>Craniata</taxon>
        <taxon>Vertebrata</taxon>
        <taxon>Euteleostomi</taxon>
        <taxon>Lepidosauria</taxon>
        <taxon>Squamata</taxon>
        <taxon>Bifurcata</taxon>
        <taxon>Unidentata</taxon>
        <taxon>Episquamata</taxon>
        <taxon>Toxicofera</taxon>
        <taxon>Iguania</taxon>
        <taxon>Dactyloidae</taxon>
        <taxon>Anolis</taxon>
    </lineage>
</organism>
<sequence length="940" mass="105181">MPKACSAINCPNRDTRENRAKGLSFHSFPKAHELRKKWMLAVNRIEPGSRKLWIPGSGACICSEHFNQEEFEVYGGQKRLKAGVIPSVFSFKVSQELTDGQHPSKSLKAMRIHCPAVSVSETASWADASPVQSKVVELIQVEHQYSLNEPMDGRMKSFGSSGPKLGSDRGKDAAQRRLSYYQQELWNMLGSLREKHLLQEEAEHMLKSQFSDLQLSLQCEETQCESYPTVTRNFAVSLHLFSAKAYEFMKKTFQLPETATLHTWLSNSDCKPGFSEQAFIALAERSQPAQQTCKKCALLIGTMPLEKRIYYDPSTRSLQGLVDFGAGSYDADEVLAAGEALLFVAVGFQHQWIVPLGYFLLATPRGDIQAQLLRHCILKLHDVGVQVISVTSDATAPNIDTARRLGVVVDGLTVKSTFFHPATPTLEIAYYFDPSHLLSLIHNFLQTNGSLQVSSKAVCWDYLLHLGALQETGLLQAACQTGGVRMQDQRVWVNGTTQVFSEGTVQALDFAARLGLPQFQGHEATTQFIGLLSNVFDICNSWSIFGKGSKAPLSSASVDILGNLCNEYENLLRKLHTASGELVELSKHRWGFLGFLVNLRSLQWLVQAHLLAEENPIPYLFSCWWSLDALEWCRGALRKVCGTKNIATAGNFKDAYKLVLNKAVSGLGLDPPNLLDISLCRRASLQLQASWPLGQGQIWQLQWGSGFSQKMNEVSVAPAFLAELEEDTVTYISCAILRKLLPLLSCAKCRAALLRPCRGVPTDCALMFVESKGRKYLPAKSVQRVVCRAKQTVGLPSLFLRNSWHHGHLAQELAILAEVSEEPDLFPSLVDHLFESNTLVSNHYVTLLQALVRTFLELWFKLVQGPQCMPVAQEYHSINSLPDEIGLKDVMKELQKITESQKMLQMDMTTMRNEMITIRKELSEEFIEMKREMQDLQKDI</sequence>
<evidence type="ECO:0000259" key="6">
    <source>
        <dbReference type="PROSITE" id="PS50950"/>
    </source>
</evidence>
<dbReference type="GeneTree" id="ENSGT00940000161474"/>
<dbReference type="SUPFAM" id="SSF57716">
    <property type="entry name" value="Glucocorticoid receptor-like (DNA-binding domain)"/>
    <property type="match status" value="1"/>
</dbReference>
<keyword evidence="1" id="KW-0479">Metal-binding</keyword>